<comment type="caution">
    <text evidence="1">The sequence shown here is derived from an EMBL/GenBank/DDBJ whole genome shotgun (WGS) entry which is preliminary data.</text>
</comment>
<dbReference type="RefSeq" id="WP_208812217.1">
    <property type="nucleotide sequence ID" value="NZ_WVUH01000039.1"/>
</dbReference>
<keyword evidence="2" id="KW-1185">Reference proteome</keyword>
<gene>
    <name evidence="1" type="ORF">GSF22_07455</name>
</gene>
<name>A0ABS3VMW4_MICEH</name>
<proteinExistence type="predicted"/>
<evidence type="ECO:0000313" key="2">
    <source>
        <dbReference type="Proteomes" id="UP000823521"/>
    </source>
</evidence>
<reference evidence="1 2" key="1">
    <citation type="submission" date="2019-12" db="EMBL/GenBank/DDBJ databases">
        <title>Whole genome sequencing of endophytic Actinobacterium Micromonospora sp. MPMI6T.</title>
        <authorList>
            <person name="Evv R."/>
            <person name="Podile A.R."/>
        </authorList>
    </citation>
    <scope>NUCLEOTIDE SEQUENCE [LARGE SCALE GENOMIC DNA]</scope>
    <source>
        <strain evidence="1 2">MPMI6</strain>
    </source>
</reference>
<protein>
    <submittedName>
        <fullName evidence="1">Uncharacterized protein</fullName>
    </submittedName>
</protein>
<dbReference type="Proteomes" id="UP000823521">
    <property type="component" value="Unassembled WGS sequence"/>
</dbReference>
<accession>A0ABS3VMW4</accession>
<sequence length="84" mass="8969">MNRRVPVPGDVVLLGAAASVQFGGSRGLRLRVSAVGTAPTYHGWCWLTGYVLDAAGAAVDRREVYVQIAGLRIVPRPARQATPR</sequence>
<organism evidence="1 2">
    <name type="scientific">Micromonospora echinofusca</name>
    <dbReference type="NCBI Taxonomy" id="47858"/>
    <lineage>
        <taxon>Bacteria</taxon>
        <taxon>Bacillati</taxon>
        <taxon>Actinomycetota</taxon>
        <taxon>Actinomycetes</taxon>
        <taxon>Micromonosporales</taxon>
        <taxon>Micromonosporaceae</taxon>
        <taxon>Micromonospora</taxon>
    </lineage>
</organism>
<dbReference type="EMBL" id="WVUH01000039">
    <property type="protein sequence ID" value="MBO4205842.1"/>
    <property type="molecule type" value="Genomic_DNA"/>
</dbReference>
<evidence type="ECO:0000313" key="1">
    <source>
        <dbReference type="EMBL" id="MBO4205842.1"/>
    </source>
</evidence>